<sequence length="680" mass="75729">MMILPTPSSSRPYHLTLDDVLPGCFYVIDPSTIPPKYAHQFKQIRIVMVSERTESRISLRFPSTHSLRCHFSRISAPHTRSGGVRKNNLPPLDEKYVIGSEAACQLLLRRVSPEELAERKTALDFWVAWNTSSPVVVKTNNADGEGDAGGMSTSSLTVSKRGSCWSELRGTDMVSWGKRRRVRFLNRHEESLEDKSGQLLALTQGCEGMKDDDEDEEEDGEEVPENMDDENEVKSPVRAKTNWTQKRKHLARGDGASTSKKRSRRNPLQSRGKQVQVYARKAKLTAINRWSVERYKLAEENMLKIMKEKGAAFNHPIMRPALRTEARKLIGDTGLLDHLLKHMSGKLAPGGKERFRRRHNADGAMEYWLESADLVDLRRQAGVDDPFWTPPHGWMLGDNPSQDPTCAREIRELREEVATLKREIHQLATAIFDREGNQLVTVTTQTSCKSGLNLEQVAASIISLKEMCTELARKESAWDEQLWEMALSLNETKIAMEELKAMKEEMGKLNWAVGESNPSGSGESTLVQLMVTANDAGAGCEVDNIRHTKEDGRKKNRGTQTVDADAATDEMTVAMLRAQKAEKLQRLRSCFEICQPQTLTKSQLMAPAAVVEHLVAIPTPPAVSLFSVAAASPLSQSSPPGQQGQQPQTGSPFKAMAERLALTVRPPGNEYSAVAINVNE</sequence>
<accession>A0ACB9RVK4</accession>
<comment type="caution">
    <text evidence="1">The sequence shown here is derived from an EMBL/GenBank/DDBJ whole genome shotgun (WGS) entry which is preliminary data.</text>
</comment>
<proteinExistence type="predicted"/>
<evidence type="ECO:0000313" key="2">
    <source>
        <dbReference type="Proteomes" id="UP001057402"/>
    </source>
</evidence>
<gene>
    <name evidence="1" type="ORF">MLD38_008934</name>
</gene>
<name>A0ACB9RVK4_9MYRT</name>
<evidence type="ECO:0000313" key="1">
    <source>
        <dbReference type="EMBL" id="KAI4383053.1"/>
    </source>
</evidence>
<organism evidence="1 2">
    <name type="scientific">Melastoma candidum</name>
    <dbReference type="NCBI Taxonomy" id="119954"/>
    <lineage>
        <taxon>Eukaryota</taxon>
        <taxon>Viridiplantae</taxon>
        <taxon>Streptophyta</taxon>
        <taxon>Embryophyta</taxon>
        <taxon>Tracheophyta</taxon>
        <taxon>Spermatophyta</taxon>
        <taxon>Magnoliopsida</taxon>
        <taxon>eudicotyledons</taxon>
        <taxon>Gunneridae</taxon>
        <taxon>Pentapetalae</taxon>
        <taxon>rosids</taxon>
        <taxon>malvids</taxon>
        <taxon>Myrtales</taxon>
        <taxon>Melastomataceae</taxon>
        <taxon>Melastomatoideae</taxon>
        <taxon>Melastomateae</taxon>
        <taxon>Melastoma</taxon>
    </lineage>
</organism>
<dbReference type="Proteomes" id="UP001057402">
    <property type="component" value="Chromosome 3"/>
</dbReference>
<protein>
    <submittedName>
        <fullName evidence="1">Uncharacterized protein</fullName>
    </submittedName>
</protein>
<reference evidence="2" key="1">
    <citation type="journal article" date="2023" name="Front. Plant Sci.">
        <title>Chromosomal-level genome assembly of Melastoma candidum provides insights into trichome evolution.</title>
        <authorList>
            <person name="Zhong Y."/>
            <person name="Wu W."/>
            <person name="Sun C."/>
            <person name="Zou P."/>
            <person name="Liu Y."/>
            <person name="Dai S."/>
            <person name="Zhou R."/>
        </authorList>
    </citation>
    <scope>NUCLEOTIDE SEQUENCE [LARGE SCALE GENOMIC DNA]</scope>
</reference>
<keyword evidence="2" id="KW-1185">Reference proteome</keyword>
<dbReference type="EMBL" id="CM042882">
    <property type="protein sequence ID" value="KAI4383053.1"/>
    <property type="molecule type" value="Genomic_DNA"/>
</dbReference>